<accession>A0ABW7CD08</accession>
<dbReference type="Proteomes" id="UP001604335">
    <property type="component" value="Unassembled WGS sequence"/>
</dbReference>
<organism evidence="1 2">
    <name type="scientific">Limnothrix redekei LRLZ20PSL1</name>
    <dbReference type="NCBI Taxonomy" id="3112953"/>
    <lineage>
        <taxon>Bacteria</taxon>
        <taxon>Bacillati</taxon>
        <taxon>Cyanobacteriota</taxon>
        <taxon>Cyanophyceae</taxon>
        <taxon>Pseudanabaenales</taxon>
        <taxon>Pseudanabaenaceae</taxon>
        <taxon>Limnothrix</taxon>
    </lineage>
</organism>
<protein>
    <recommendedName>
        <fullName evidence="3">CopG family transcriptional regulator</fullName>
    </recommendedName>
</protein>
<gene>
    <name evidence="1" type="ORF">VPK24_15395</name>
</gene>
<name>A0ABW7CD08_9CYAN</name>
<evidence type="ECO:0000313" key="2">
    <source>
        <dbReference type="Proteomes" id="UP001604335"/>
    </source>
</evidence>
<evidence type="ECO:0008006" key="3">
    <source>
        <dbReference type="Google" id="ProtNLM"/>
    </source>
</evidence>
<dbReference type="PANTHER" id="PTHR36382:SF2">
    <property type="entry name" value="OS04G0635700 PROTEIN"/>
    <property type="match status" value="1"/>
</dbReference>
<sequence>MPLHNPMNPQGLEFLTPEESAKVDAALLSQPEKFLTRLTLSSLKLLRYIAEDEGVAIEALTHDQVIAWFERDAKRKREQGIDATVLKWDV</sequence>
<comment type="caution">
    <text evidence="1">The sequence shown here is derived from an EMBL/GenBank/DDBJ whole genome shotgun (WGS) entry which is preliminary data.</text>
</comment>
<proteinExistence type="predicted"/>
<keyword evidence="2" id="KW-1185">Reference proteome</keyword>
<dbReference type="RefSeq" id="WP_393014696.1">
    <property type="nucleotide sequence ID" value="NZ_JAZAQF010000086.1"/>
</dbReference>
<dbReference type="EMBL" id="JAZAQF010000086">
    <property type="protein sequence ID" value="MFG3819026.1"/>
    <property type="molecule type" value="Genomic_DNA"/>
</dbReference>
<dbReference type="PANTHER" id="PTHR36382">
    <property type="entry name" value="OSJNBA0043L09.26 PROTEIN"/>
    <property type="match status" value="1"/>
</dbReference>
<reference evidence="2" key="1">
    <citation type="journal article" date="2024" name="Algal Res.">
        <title>Biochemical, toxicological and genomic investigation of a high-biomass producing Limnothrix strain isolated from Italian shallow drinking water reservoir.</title>
        <authorList>
            <person name="Simonazzi M."/>
            <person name="Shishido T.K."/>
            <person name="Delbaje E."/>
            <person name="Wahlsten M."/>
            <person name="Fewer D.P."/>
            <person name="Sivonen K."/>
            <person name="Pezzolesi L."/>
            <person name="Pistocchi R."/>
        </authorList>
    </citation>
    <scope>NUCLEOTIDE SEQUENCE [LARGE SCALE GENOMIC DNA]</scope>
    <source>
        <strain evidence="2">LRLZ20PSL1</strain>
    </source>
</reference>
<evidence type="ECO:0000313" key="1">
    <source>
        <dbReference type="EMBL" id="MFG3819026.1"/>
    </source>
</evidence>